<dbReference type="PANTHER" id="PTHR42783:SF3">
    <property type="entry name" value="GLUTAMATE SYNTHASE [NADPH] SMALL CHAIN-RELATED"/>
    <property type="match status" value="1"/>
</dbReference>
<organism evidence="2 3">
    <name type="scientific">Mesorhizobium montanum</name>
    <dbReference type="NCBI Taxonomy" id="3072323"/>
    <lineage>
        <taxon>Bacteria</taxon>
        <taxon>Pseudomonadati</taxon>
        <taxon>Pseudomonadota</taxon>
        <taxon>Alphaproteobacteria</taxon>
        <taxon>Hyphomicrobiales</taxon>
        <taxon>Phyllobacteriaceae</taxon>
        <taxon>Mesorhizobium</taxon>
    </lineage>
</organism>
<dbReference type="RefSeq" id="WP_320237054.1">
    <property type="nucleotide sequence ID" value="NZ_JAVIJF010000040.1"/>
</dbReference>
<evidence type="ECO:0000313" key="3">
    <source>
        <dbReference type="Proteomes" id="UP001276840"/>
    </source>
</evidence>
<evidence type="ECO:0000313" key="2">
    <source>
        <dbReference type="EMBL" id="MDX8529192.1"/>
    </source>
</evidence>
<feature type="domain" description="4Fe-4S ferredoxin-type" evidence="1">
    <location>
        <begin position="748"/>
        <end position="778"/>
    </location>
</feature>
<comment type="caution">
    <text evidence="2">The sequence shown here is derived from an EMBL/GenBank/DDBJ whole genome shotgun (WGS) entry which is preliminary data.</text>
</comment>
<name>A0ABU4ZW06_9HYPH</name>
<dbReference type="Pfam" id="PF13247">
    <property type="entry name" value="Fer4_11"/>
    <property type="match status" value="1"/>
</dbReference>
<reference evidence="2 3" key="1">
    <citation type="submission" date="2023-08" db="EMBL/GenBank/DDBJ databases">
        <title>Implementing the SeqCode for naming new Mesorhizobium species isolated from Vachellia karroo root nodules.</title>
        <authorList>
            <person name="Van Lill M."/>
        </authorList>
    </citation>
    <scope>NUCLEOTIDE SEQUENCE [LARGE SCALE GENOMIC DNA]</scope>
    <source>
        <strain evidence="2 3">MSK 1335</strain>
    </source>
</reference>
<dbReference type="Gene3D" id="2.20.25.90">
    <property type="entry name" value="ADC-like domains"/>
    <property type="match status" value="1"/>
</dbReference>
<evidence type="ECO:0000259" key="1">
    <source>
        <dbReference type="PROSITE" id="PS51379"/>
    </source>
</evidence>
<dbReference type="Gene3D" id="3.40.50.740">
    <property type="match status" value="1"/>
</dbReference>
<dbReference type="PANTHER" id="PTHR42783">
    <property type="entry name" value="GLUTAMATE SYNTHASE [NADPH] SMALL CHAIN"/>
    <property type="match status" value="1"/>
</dbReference>
<dbReference type="InterPro" id="IPR009010">
    <property type="entry name" value="Asp_de-COase-like_dom_sf"/>
</dbReference>
<dbReference type="Gene3D" id="2.40.40.20">
    <property type="match status" value="1"/>
</dbReference>
<dbReference type="PROSITE" id="PS51379">
    <property type="entry name" value="4FE4S_FER_2"/>
    <property type="match status" value="2"/>
</dbReference>
<gene>
    <name evidence="2" type="ORF">RFM68_32625</name>
</gene>
<dbReference type="CDD" id="cd10551">
    <property type="entry name" value="PsrB"/>
    <property type="match status" value="1"/>
</dbReference>
<dbReference type="SUPFAM" id="SSF50692">
    <property type="entry name" value="ADC-like"/>
    <property type="match status" value="1"/>
</dbReference>
<dbReference type="SUPFAM" id="SSF53706">
    <property type="entry name" value="Formate dehydrogenase/DMSO reductase, domains 1-3"/>
    <property type="match status" value="1"/>
</dbReference>
<keyword evidence="3" id="KW-1185">Reference proteome</keyword>
<accession>A0ABU4ZW06</accession>
<dbReference type="SUPFAM" id="SSF54862">
    <property type="entry name" value="4Fe-4S ferredoxins"/>
    <property type="match status" value="1"/>
</dbReference>
<dbReference type="Proteomes" id="UP001276840">
    <property type="component" value="Unassembled WGS sequence"/>
</dbReference>
<dbReference type="Gene3D" id="3.30.70.20">
    <property type="match status" value="2"/>
</dbReference>
<dbReference type="InterPro" id="IPR030948">
    <property type="entry name" value="TAT_var_transloc_signal_dom"/>
</dbReference>
<proteinExistence type="predicted"/>
<sequence>MSAIADNRPGSAIDIAALRKRLAKGGETWRSLDEVAGTAEFRRFVEAEFPAIAERLPVKPNRRTLLKLMGASLSLAGLAACSRAESIVPYVSQPEILVPGKPVYYATTLSSDGFGVGAIVESHEGRPTKVEGNPDHPASRGATDAVMQAAVLTLFDPDRSRTPLKDGEPASYGDFLKDMAALVSRWTASQGQGGALLLDASTSPTLAAQIDTLRARYPRLKIYRHDPLTTPAAGEASRALYGSALTPIHHLDRAEVIFSLDADFLGEGPGRLAYARDFAARRRVRNPSDRMSRLYAVESTPTITGAAADHRLAIRPSAIETVAGGLNAALGGQAGASDSPIDQVWMAALLEDLKTAGRNALVIAGPQQSAFVHAATLAANAKLGALGNTVELIEPPDALQVDGDLGALCETIGDGVIDTVVALSANPLYTAPAGLDAHKAFSSLKLLVHHGLYRDETAFLAHWHVPAAHELESWGDIRAHDGTTSLVQPLIKPLYDGKTVHELLAVLSSRFEADPLSLVRQHWAALDDDAWKKALRGGIVPNTAAKPVSVSVPPDLGGLRPAAKAGNGIEIRFVADPWLRDGRLANASWLQELPRPLTKIVWGNAALISPATAERLKIDNGKIINVAVNGAEVDAPAWIVPGHPGETVTLSFGFGRKVGSVAALSEGYDGFHLRHGSEWFAAGAAITPRENSVRVITTQHHQAMERRAIVRHAALDAFRQNPDFVRKDAPPSPKESLNPDWRYDQEAWAMAIDLSACIGCTACVSACQAENNIAPVGPEECERGHEMHWLRVDRYYAGPVDAPETFFQPVPCMHCEKAPCEVVCPVNATVHTHDGLNAQVYNRCIGTRYCSQNCPYKVRRFNFLDHQSFDKDEAGPEQGVHNPNVSVRSRGVMEKCTYCVQRISAKRIQAQIENRDIADGEVVTACQQACPTHAITFGDLNRKDANVVREKSAPQNYALLEELNTRPRTTYLGRISNPNGKLARPGEATDG</sequence>
<protein>
    <submittedName>
        <fullName evidence="2">TAT-variant-translocated molybdopterin oxidoreductase</fullName>
    </submittedName>
</protein>
<dbReference type="EMBL" id="JAVIJF010000040">
    <property type="protein sequence ID" value="MDX8529192.1"/>
    <property type="molecule type" value="Genomic_DNA"/>
</dbReference>
<dbReference type="NCBIfam" id="TIGR04519">
    <property type="entry name" value="MoCo_extend_TAT"/>
    <property type="match status" value="1"/>
</dbReference>
<dbReference type="InterPro" id="IPR017896">
    <property type="entry name" value="4Fe4S_Fe-S-bd"/>
</dbReference>
<feature type="domain" description="4Fe-4S ferredoxin-type" evidence="1">
    <location>
        <begin position="803"/>
        <end position="834"/>
    </location>
</feature>